<name>A0ABP9N107_9HYPH</name>
<dbReference type="Proteomes" id="UP001500864">
    <property type="component" value="Unassembled WGS sequence"/>
</dbReference>
<protein>
    <recommendedName>
        <fullName evidence="4">Protein-disulfide reductase</fullName>
    </recommendedName>
</protein>
<gene>
    <name evidence="2" type="ORF">GCM10023261_00650</name>
</gene>
<keyword evidence="3" id="KW-1185">Reference proteome</keyword>
<sequence length="121" mass="13013">MVKLFKNHVLSIFIAVAFILSQIVNVNANHLKSNPKKEEISVSVIEQGRKKATNMAALYIPGLNYGAENDAVIEGKIEKVIFGPITLGFFTTIGALGFGFLTGTIMGIFTGILGWGIGKTK</sequence>
<keyword evidence="1" id="KW-0472">Membrane</keyword>
<evidence type="ECO:0008006" key="4">
    <source>
        <dbReference type="Google" id="ProtNLM"/>
    </source>
</evidence>
<dbReference type="RefSeq" id="WP_345113526.1">
    <property type="nucleotide sequence ID" value="NZ_BAABIZ010000001.1"/>
</dbReference>
<evidence type="ECO:0000256" key="1">
    <source>
        <dbReference type="SAM" id="Phobius"/>
    </source>
</evidence>
<evidence type="ECO:0000313" key="3">
    <source>
        <dbReference type="Proteomes" id="UP001500864"/>
    </source>
</evidence>
<comment type="caution">
    <text evidence="2">The sequence shown here is derived from an EMBL/GenBank/DDBJ whole genome shotgun (WGS) entry which is preliminary data.</text>
</comment>
<organism evidence="2 3">
    <name type="scientific">Bartonella jaculi</name>
    <dbReference type="NCBI Taxonomy" id="686226"/>
    <lineage>
        <taxon>Bacteria</taxon>
        <taxon>Pseudomonadati</taxon>
        <taxon>Pseudomonadota</taxon>
        <taxon>Alphaproteobacteria</taxon>
        <taxon>Hyphomicrobiales</taxon>
        <taxon>Bartonellaceae</taxon>
        <taxon>Bartonella</taxon>
    </lineage>
</organism>
<keyword evidence="1" id="KW-1133">Transmembrane helix</keyword>
<evidence type="ECO:0000313" key="2">
    <source>
        <dbReference type="EMBL" id="GAA5103472.1"/>
    </source>
</evidence>
<proteinExistence type="predicted"/>
<feature type="transmembrane region" description="Helical" evidence="1">
    <location>
        <begin position="93"/>
        <end position="117"/>
    </location>
</feature>
<accession>A0ABP9N107</accession>
<reference evidence="3" key="1">
    <citation type="journal article" date="2019" name="Int. J. Syst. Evol. Microbiol.">
        <title>The Global Catalogue of Microorganisms (GCM) 10K type strain sequencing project: providing services to taxonomists for standard genome sequencing and annotation.</title>
        <authorList>
            <consortium name="The Broad Institute Genomics Platform"/>
            <consortium name="The Broad Institute Genome Sequencing Center for Infectious Disease"/>
            <person name="Wu L."/>
            <person name="Ma J."/>
        </authorList>
    </citation>
    <scope>NUCLEOTIDE SEQUENCE [LARGE SCALE GENOMIC DNA]</scope>
    <source>
        <strain evidence="3">JCM 17712</strain>
    </source>
</reference>
<keyword evidence="1" id="KW-0812">Transmembrane</keyword>
<dbReference type="EMBL" id="BAABIZ010000001">
    <property type="protein sequence ID" value="GAA5103472.1"/>
    <property type="molecule type" value="Genomic_DNA"/>
</dbReference>